<evidence type="ECO:0000313" key="3">
    <source>
        <dbReference type="Proteomes" id="UP000095282"/>
    </source>
</evidence>
<dbReference type="InterPro" id="IPR001304">
    <property type="entry name" value="C-type_lectin-like"/>
</dbReference>
<dbReference type="CDD" id="cd00037">
    <property type="entry name" value="CLECT"/>
    <property type="match status" value="1"/>
</dbReference>
<dbReference type="Pfam" id="PF00059">
    <property type="entry name" value="Lectin_C"/>
    <property type="match status" value="1"/>
</dbReference>
<evidence type="ECO:0000256" key="1">
    <source>
        <dbReference type="ARBA" id="ARBA00023157"/>
    </source>
</evidence>
<dbReference type="PROSITE" id="PS50041">
    <property type="entry name" value="C_TYPE_LECTIN_2"/>
    <property type="match status" value="1"/>
</dbReference>
<dbReference type="InterPro" id="IPR050976">
    <property type="entry name" value="Snaclec"/>
</dbReference>
<dbReference type="Proteomes" id="UP000095282">
    <property type="component" value="Unplaced"/>
</dbReference>
<dbReference type="AlphaFoldDB" id="A0A1I7TY63"/>
<evidence type="ECO:0000313" key="4">
    <source>
        <dbReference type="WBParaSite" id="Csp11.Scaffold629.g12971.t1"/>
    </source>
</evidence>
<dbReference type="STRING" id="1561998.A0A1I7TY63"/>
<accession>A0A1I7TY63</accession>
<feature type="domain" description="C-type lectin" evidence="2">
    <location>
        <begin position="1"/>
        <end position="78"/>
    </location>
</feature>
<dbReference type="PANTHER" id="PTHR22991:SF43">
    <property type="entry name" value="C-TYPE LECTIN-RELATED"/>
    <property type="match status" value="1"/>
</dbReference>
<keyword evidence="3" id="KW-1185">Reference proteome</keyword>
<name>A0A1I7TY63_9PELO</name>
<dbReference type="eggNOG" id="KOG4297">
    <property type="taxonomic scope" value="Eukaryota"/>
</dbReference>
<keyword evidence="1" id="KW-1015">Disulfide bond</keyword>
<dbReference type="WBParaSite" id="Csp11.Scaffold629.g12971.t1">
    <property type="protein sequence ID" value="Csp11.Scaffold629.g12971.t1"/>
    <property type="gene ID" value="Csp11.Scaffold629.g12971"/>
</dbReference>
<protein>
    <submittedName>
        <fullName evidence="4">C-type lectin domain-containing protein</fullName>
    </submittedName>
</protein>
<organism evidence="3 4">
    <name type="scientific">Caenorhabditis tropicalis</name>
    <dbReference type="NCBI Taxonomy" id="1561998"/>
    <lineage>
        <taxon>Eukaryota</taxon>
        <taxon>Metazoa</taxon>
        <taxon>Ecdysozoa</taxon>
        <taxon>Nematoda</taxon>
        <taxon>Chromadorea</taxon>
        <taxon>Rhabditida</taxon>
        <taxon>Rhabditina</taxon>
        <taxon>Rhabditomorpha</taxon>
        <taxon>Rhabditoidea</taxon>
        <taxon>Rhabditidae</taxon>
        <taxon>Peloderinae</taxon>
        <taxon>Caenorhabditis</taxon>
    </lineage>
</organism>
<sequence>MEIDFIRNLYKGTNTSAVYIGAEKSANGRFNWIDGTNWDFDYMDPLNFQTGKCVTMDVQGNGLWSQVDCSQKFDFLCKKKISSIFAESQPEKSDSSINSFDASNCNSTLYLAPGSISSFGYPSLGTPPTYCSWRHSFQFSYSNF</sequence>
<dbReference type="SUPFAM" id="SSF56436">
    <property type="entry name" value="C-type lectin-like"/>
    <property type="match status" value="1"/>
</dbReference>
<dbReference type="Gene3D" id="3.10.100.10">
    <property type="entry name" value="Mannose-Binding Protein A, subunit A"/>
    <property type="match status" value="1"/>
</dbReference>
<reference evidence="4" key="1">
    <citation type="submission" date="2016-11" db="UniProtKB">
        <authorList>
            <consortium name="WormBaseParasite"/>
        </authorList>
    </citation>
    <scope>IDENTIFICATION</scope>
</reference>
<dbReference type="InterPro" id="IPR016187">
    <property type="entry name" value="CTDL_fold"/>
</dbReference>
<evidence type="ECO:0000259" key="2">
    <source>
        <dbReference type="PROSITE" id="PS50041"/>
    </source>
</evidence>
<dbReference type="InterPro" id="IPR016186">
    <property type="entry name" value="C-type_lectin-like/link_sf"/>
</dbReference>
<proteinExistence type="predicted"/>
<dbReference type="PANTHER" id="PTHR22991">
    <property type="entry name" value="PROTEIN CBG13490"/>
    <property type="match status" value="1"/>
</dbReference>